<evidence type="ECO:0000313" key="1">
    <source>
        <dbReference type="EMBL" id="AHY83294.1"/>
    </source>
</evidence>
<reference evidence="1 2" key="1">
    <citation type="submission" date="2014-10" db="EMBL/GenBank/DDBJ databases">
        <title>Complete genome sequence of e11/2, a T-even type bacteriophage specific for E. coli O157:H7.</title>
        <authorList>
            <person name="Coffey B."/>
            <person name="Ross P."/>
            <person name="O'Flynn G."/>
            <person name="O'Sullivan O."/>
            <person name="Casey A."/>
            <person name="Callanan M."/>
            <person name="Coffey A."/>
            <person name="McAuliffe O."/>
        </authorList>
    </citation>
    <scope>NUCLEOTIDE SEQUENCE [LARGE SCALE GENOMIC DNA]</scope>
</reference>
<evidence type="ECO:0000313" key="2">
    <source>
        <dbReference type="Proteomes" id="UP000024439"/>
    </source>
</evidence>
<dbReference type="KEGG" id="vg:19485244"/>
<organism evidence="1 2">
    <name type="scientific">Escherichia phage vB_EcoM_112</name>
    <dbReference type="NCBI Taxonomy" id="1495285"/>
    <lineage>
        <taxon>Viruses</taxon>
        <taxon>Duplodnaviria</taxon>
        <taxon>Heunggongvirae</taxon>
        <taxon>Uroviricota</taxon>
        <taxon>Caudoviricetes</taxon>
        <taxon>Pantevenvirales</taxon>
        <taxon>Straboviridae</taxon>
        <taxon>Tevenvirinae</taxon>
        <taxon>Tequatrovirus</taxon>
        <taxon>Tequatrovirus e112</taxon>
    </lineage>
</organism>
<name>A0A023ZUQ0_9CAUD</name>
<proteinExistence type="predicted"/>
<sequence length="125" mass="14815">MEVMMLYSKAREIYETKIKEAVLQFATTMRWTNDWEYSKNHKKPLVTRKAHMLVLIDREQIKAREALQNHKKAAFEWFMDNTAPETKKAVSAWFSGKIVKEVSFSCLQDCSSVVLLPYQLRRNRK</sequence>
<protein>
    <submittedName>
        <fullName evidence="1">Uncharacterized protein</fullName>
    </submittedName>
</protein>
<keyword evidence="2" id="KW-1185">Reference proteome</keyword>
<accession>A0A023ZUQ0</accession>
<dbReference type="GeneID" id="19485244"/>
<dbReference type="EMBL" id="KJ668714">
    <property type="protein sequence ID" value="AHY83294.1"/>
    <property type="molecule type" value="Genomic_DNA"/>
</dbReference>
<dbReference type="RefSeq" id="YP_009030701.1">
    <property type="nucleotide sequence ID" value="NC_024125.2"/>
</dbReference>
<dbReference type="Proteomes" id="UP000024439">
    <property type="component" value="Segment"/>
</dbReference>
<dbReference type="InterPro" id="IPR055627">
    <property type="entry name" value="DUF7203"/>
</dbReference>
<dbReference type="Pfam" id="PF23833">
    <property type="entry name" value="DUF7203"/>
    <property type="match status" value="1"/>
</dbReference>
<gene>
    <name evidence="1" type="ORF">e112_096</name>
</gene>